<feature type="domain" description="Peptidase M16 N-terminal" evidence="5">
    <location>
        <begin position="53"/>
        <end position="178"/>
    </location>
</feature>
<keyword evidence="4" id="KW-0732">Signal</keyword>
<organism evidence="7 8">
    <name type="scientific">Archangium minus</name>
    <dbReference type="NCBI Taxonomy" id="83450"/>
    <lineage>
        <taxon>Bacteria</taxon>
        <taxon>Pseudomonadati</taxon>
        <taxon>Myxococcota</taxon>
        <taxon>Myxococcia</taxon>
        <taxon>Myxococcales</taxon>
        <taxon>Cystobacterineae</taxon>
        <taxon>Archangiaceae</taxon>
        <taxon>Archangium</taxon>
    </lineage>
</organism>
<evidence type="ECO:0000313" key="8">
    <source>
        <dbReference type="Proteomes" id="UP001611383"/>
    </source>
</evidence>
<dbReference type="PROSITE" id="PS00143">
    <property type="entry name" value="INSULINASE"/>
    <property type="match status" value="1"/>
</dbReference>
<dbReference type="InterPro" id="IPR001431">
    <property type="entry name" value="Pept_M16_Zn_BS"/>
</dbReference>
<evidence type="ECO:0000256" key="3">
    <source>
        <dbReference type="RuleBase" id="RU004447"/>
    </source>
</evidence>
<dbReference type="SUPFAM" id="SSF63411">
    <property type="entry name" value="LuxS/MPP-like metallohydrolase"/>
    <property type="match status" value="2"/>
</dbReference>
<evidence type="ECO:0000256" key="2">
    <source>
        <dbReference type="ARBA" id="ARBA00007261"/>
    </source>
</evidence>
<accession>A0ABY9WTH8</accession>
<evidence type="ECO:0000256" key="1">
    <source>
        <dbReference type="ARBA" id="ARBA00001947"/>
    </source>
</evidence>
<evidence type="ECO:0000259" key="5">
    <source>
        <dbReference type="Pfam" id="PF00675"/>
    </source>
</evidence>
<comment type="similarity">
    <text evidence="2 3">Belongs to the peptidase M16 family.</text>
</comment>
<evidence type="ECO:0000313" key="7">
    <source>
        <dbReference type="EMBL" id="WNG47063.1"/>
    </source>
</evidence>
<feature type="domain" description="Peptidase M16 C-terminal" evidence="6">
    <location>
        <begin position="195"/>
        <end position="249"/>
    </location>
</feature>
<dbReference type="InterPro" id="IPR007863">
    <property type="entry name" value="Peptidase_M16_C"/>
</dbReference>
<sequence length="432" mass="47409">MSPLACLPHARRAVLALVLISTAALAEDSRSVPPPTVEALPDGSELILAPRAGAPSASLHYVVRTGAQKDPTLKEGLAHLLEHLIFSGSHDVRGSDFRAAVKAAGGEFNGYTTPFSTSYVLRAPTAAFLPLAEQLLRIVSSPTLDPRTMQREVEIIRTEGTYFSKPPGFREHLEDALFEGPGTRSILGDKGTLSSITHEDVVRFYTQHYVPANTSIVLTGGVKREEVLKMLDEAVRLPPSLPGEYEPTKLVEPLLPIEQATRAPESLIAYGYLVAPEDRRACPRVAAVLEMRLVRELHIDEPITTGLEVQCLSLRGNTFLMVLAHSGSMDASNLPDRLQEAFELLSRKPMKPAEEKLVNQHFQLRLAQQADDDEWRASELARLVSQPRKESLTPVELMSPAAPLPRKDVQDFARRTFVPEGQVVVNFSPFAG</sequence>
<reference evidence="7 8" key="1">
    <citation type="submission" date="2019-08" db="EMBL/GenBank/DDBJ databases">
        <title>Archangium and Cystobacter genomes.</title>
        <authorList>
            <person name="Chen I.-C.K."/>
            <person name="Wielgoss S."/>
        </authorList>
    </citation>
    <scope>NUCLEOTIDE SEQUENCE [LARGE SCALE GENOMIC DNA]</scope>
    <source>
        <strain evidence="7 8">Cbm 6</strain>
    </source>
</reference>
<dbReference type="RefSeq" id="WP_395824179.1">
    <property type="nucleotide sequence ID" value="NZ_CP043494.1"/>
</dbReference>
<dbReference type="InterPro" id="IPR011249">
    <property type="entry name" value="Metalloenz_LuxS/M16"/>
</dbReference>
<protein>
    <submittedName>
        <fullName evidence="7">Insulinase family protein</fullName>
    </submittedName>
</protein>
<comment type="cofactor">
    <cofactor evidence="1">
        <name>Zn(2+)</name>
        <dbReference type="ChEBI" id="CHEBI:29105"/>
    </cofactor>
</comment>
<feature type="chain" id="PRO_5046290663" evidence="4">
    <location>
        <begin position="27"/>
        <end position="432"/>
    </location>
</feature>
<dbReference type="Pfam" id="PF05193">
    <property type="entry name" value="Peptidase_M16_C"/>
    <property type="match status" value="1"/>
</dbReference>
<dbReference type="PANTHER" id="PTHR11851:SF49">
    <property type="entry name" value="MITOCHONDRIAL-PROCESSING PEPTIDASE SUBUNIT ALPHA"/>
    <property type="match status" value="1"/>
</dbReference>
<dbReference type="InterPro" id="IPR011765">
    <property type="entry name" value="Pept_M16_N"/>
</dbReference>
<gene>
    <name evidence="7" type="ORF">F0U60_25250</name>
</gene>
<dbReference type="Proteomes" id="UP001611383">
    <property type="component" value="Chromosome"/>
</dbReference>
<name>A0ABY9WTH8_9BACT</name>
<evidence type="ECO:0000259" key="6">
    <source>
        <dbReference type="Pfam" id="PF05193"/>
    </source>
</evidence>
<dbReference type="Pfam" id="PF00675">
    <property type="entry name" value="Peptidase_M16"/>
    <property type="match status" value="1"/>
</dbReference>
<dbReference type="PANTHER" id="PTHR11851">
    <property type="entry name" value="METALLOPROTEASE"/>
    <property type="match status" value="1"/>
</dbReference>
<evidence type="ECO:0000256" key="4">
    <source>
        <dbReference type="SAM" id="SignalP"/>
    </source>
</evidence>
<proteinExistence type="inferred from homology"/>
<keyword evidence="8" id="KW-1185">Reference proteome</keyword>
<feature type="signal peptide" evidence="4">
    <location>
        <begin position="1"/>
        <end position="26"/>
    </location>
</feature>
<dbReference type="Gene3D" id="3.30.830.10">
    <property type="entry name" value="Metalloenzyme, LuxS/M16 peptidase-like"/>
    <property type="match status" value="1"/>
</dbReference>
<dbReference type="EMBL" id="CP043494">
    <property type="protein sequence ID" value="WNG47063.1"/>
    <property type="molecule type" value="Genomic_DNA"/>
</dbReference>
<dbReference type="InterPro" id="IPR050361">
    <property type="entry name" value="MPP/UQCRC_Complex"/>
</dbReference>